<feature type="domain" description="HAT C-terminal dimerisation" evidence="7">
    <location>
        <begin position="83"/>
        <end position="137"/>
    </location>
</feature>
<keyword evidence="5" id="KW-0539">Nucleus</keyword>
<sequence length="138" mass="15249">MATILDPRYKGNGSQSADSSDRAVRKLKEVASSFILSQCSVAQEEVAAEEPVATPAKKPSLLWANSDRQVKEKHHDCQVRRHLETACLSRDAKPLDYWRDHCASLPRLSPVARDVLSFPATSVSSERLFSKAGELISN</sequence>
<keyword evidence="3" id="KW-0863">Zinc-finger</keyword>
<accession>A0AAE1DGS1</accession>
<organism evidence="8 9">
    <name type="scientific">Elysia crispata</name>
    <name type="common">lettuce slug</name>
    <dbReference type="NCBI Taxonomy" id="231223"/>
    <lineage>
        <taxon>Eukaryota</taxon>
        <taxon>Metazoa</taxon>
        <taxon>Spiralia</taxon>
        <taxon>Lophotrochozoa</taxon>
        <taxon>Mollusca</taxon>
        <taxon>Gastropoda</taxon>
        <taxon>Heterobranchia</taxon>
        <taxon>Euthyneura</taxon>
        <taxon>Panpulmonata</taxon>
        <taxon>Sacoglossa</taxon>
        <taxon>Placobranchoidea</taxon>
        <taxon>Plakobranchidae</taxon>
        <taxon>Elysia</taxon>
    </lineage>
</organism>
<dbReference type="EMBL" id="JAWDGP010003957">
    <property type="protein sequence ID" value="KAK3769200.1"/>
    <property type="molecule type" value="Genomic_DNA"/>
</dbReference>
<comment type="subcellular location">
    <subcellularLocation>
        <location evidence="1">Nucleus</location>
    </subcellularLocation>
</comment>
<evidence type="ECO:0000256" key="6">
    <source>
        <dbReference type="SAM" id="MobiDB-lite"/>
    </source>
</evidence>
<dbReference type="InterPro" id="IPR052035">
    <property type="entry name" value="ZnF_BED_domain_contain"/>
</dbReference>
<comment type="caution">
    <text evidence="8">The sequence shown here is derived from an EMBL/GenBank/DDBJ whole genome shotgun (WGS) entry which is preliminary data.</text>
</comment>
<dbReference type="GO" id="GO:0046983">
    <property type="term" value="F:protein dimerization activity"/>
    <property type="evidence" value="ECO:0007669"/>
    <property type="project" value="InterPro"/>
</dbReference>
<gene>
    <name evidence="8" type="ORF">RRG08_005147</name>
</gene>
<name>A0AAE1DGS1_9GAST</name>
<feature type="region of interest" description="Disordered" evidence="6">
    <location>
        <begin position="1"/>
        <end position="22"/>
    </location>
</feature>
<evidence type="ECO:0000256" key="3">
    <source>
        <dbReference type="ARBA" id="ARBA00022771"/>
    </source>
</evidence>
<evidence type="ECO:0000256" key="4">
    <source>
        <dbReference type="ARBA" id="ARBA00022833"/>
    </source>
</evidence>
<keyword evidence="9" id="KW-1185">Reference proteome</keyword>
<dbReference type="Pfam" id="PF05699">
    <property type="entry name" value="Dimer_Tnp_hAT"/>
    <property type="match status" value="1"/>
</dbReference>
<dbReference type="GO" id="GO:0005634">
    <property type="term" value="C:nucleus"/>
    <property type="evidence" value="ECO:0007669"/>
    <property type="project" value="UniProtKB-SubCell"/>
</dbReference>
<dbReference type="InterPro" id="IPR012337">
    <property type="entry name" value="RNaseH-like_sf"/>
</dbReference>
<evidence type="ECO:0000313" key="8">
    <source>
        <dbReference type="EMBL" id="KAK3769200.1"/>
    </source>
</evidence>
<dbReference type="PANTHER" id="PTHR46481">
    <property type="entry name" value="ZINC FINGER BED DOMAIN-CONTAINING PROTEIN 4"/>
    <property type="match status" value="1"/>
</dbReference>
<keyword evidence="4" id="KW-0862">Zinc</keyword>
<evidence type="ECO:0000259" key="7">
    <source>
        <dbReference type="Pfam" id="PF05699"/>
    </source>
</evidence>
<protein>
    <recommendedName>
        <fullName evidence="7">HAT C-terminal dimerisation domain-containing protein</fullName>
    </recommendedName>
</protein>
<dbReference type="InterPro" id="IPR008906">
    <property type="entry name" value="HATC_C_dom"/>
</dbReference>
<dbReference type="GO" id="GO:0008270">
    <property type="term" value="F:zinc ion binding"/>
    <property type="evidence" value="ECO:0007669"/>
    <property type="project" value="UniProtKB-KW"/>
</dbReference>
<reference evidence="8" key="1">
    <citation type="journal article" date="2023" name="G3 (Bethesda)">
        <title>A reference genome for the long-term kleptoplast-retaining sea slug Elysia crispata morphotype clarki.</title>
        <authorList>
            <person name="Eastman K.E."/>
            <person name="Pendleton A.L."/>
            <person name="Shaikh M.A."/>
            <person name="Suttiyut T."/>
            <person name="Ogas R."/>
            <person name="Tomko P."/>
            <person name="Gavelis G."/>
            <person name="Widhalm J.R."/>
            <person name="Wisecaver J.H."/>
        </authorList>
    </citation>
    <scope>NUCLEOTIDE SEQUENCE</scope>
    <source>
        <strain evidence="8">ECLA1</strain>
    </source>
</reference>
<dbReference type="Proteomes" id="UP001283361">
    <property type="component" value="Unassembled WGS sequence"/>
</dbReference>
<dbReference type="PANTHER" id="PTHR46481:SF10">
    <property type="entry name" value="ZINC FINGER BED DOMAIN-CONTAINING PROTEIN 39"/>
    <property type="match status" value="1"/>
</dbReference>
<evidence type="ECO:0000256" key="5">
    <source>
        <dbReference type="ARBA" id="ARBA00023242"/>
    </source>
</evidence>
<evidence type="ECO:0000313" key="9">
    <source>
        <dbReference type="Proteomes" id="UP001283361"/>
    </source>
</evidence>
<dbReference type="AlphaFoldDB" id="A0AAE1DGS1"/>
<evidence type="ECO:0000256" key="1">
    <source>
        <dbReference type="ARBA" id="ARBA00004123"/>
    </source>
</evidence>
<dbReference type="SUPFAM" id="SSF53098">
    <property type="entry name" value="Ribonuclease H-like"/>
    <property type="match status" value="1"/>
</dbReference>
<evidence type="ECO:0000256" key="2">
    <source>
        <dbReference type="ARBA" id="ARBA00022723"/>
    </source>
</evidence>
<proteinExistence type="predicted"/>
<keyword evidence="2" id="KW-0479">Metal-binding</keyword>